<feature type="transmembrane region" description="Helical" evidence="2">
    <location>
        <begin position="6"/>
        <end position="25"/>
    </location>
</feature>
<keyword evidence="2" id="KW-0472">Membrane</keyword>
<feature type="coiled-coil region" evidence="1">
    <location>
        <begin position="48"/>
        <end position="75"/>
    </location>
</feature>
<keyword evidence="2" id="KW-0812">Transmembrane</keyword>
<keyword evidence="2" id="KW-1133">Transmembrane helix</keyword>
<dbReference type="Pfam" id="PF12732">
    <property type="entry name" value="YtxH"/>
    <property type="match status" value="1"/>
</dbReference>
<reference evidence="3 4" key="1">
    <citation type="submission" date="2019-05" db="EMBL/GenBank/DDBJ databases">
        <authorList>
            <person name="Qu J.-H."/>
        </authorList>
    </citation>
    <scope>NUCLEOTIDE SEQUENCE [LARGE SCALE GENOMIC DNA]</scope>
    <source>
        <strain evidence="3 4">T17</strain>
    </source>
</reference>
<name>A0A5R9KSQ6_9BACT</name>
<evidence type="ECO:0000256" key="2">
    <source>
        <dbReference type="SAM" id="Phobius"/>
    </source>
</evidence>
<sequence>MSNSKIVLGIVTAAVAGAVIGLLFAPDEGDKTIKKLKKKTNSLAADLIDALEKSKAKAEQTASDLKEEGEKYKDEAANKAADYADAAKEQYHNL</sequence>
<dbReference type="RefSeq" id="WP_138367488.1">
    <property type="nucleotide sequence ID" value="NZ_VCEJ01000005.1"/>
</dbReference>
<dbReference type="Proteomes" id="UP000306402">
    <property type="component" value="Unassembled WGS sequence"/>
</dbReference>
<dbReference type="AlphaFoldDB" id="A0A5R9KSQ6"/>
<evidence type="ECO:0000313" key="4">
    <source>
        <dbReference type="Proteomes" id="UP000306402"/>
    </source>
</evidence>
<keyword evidence="1" id="KW-0175">Coiled coil</keyword>
<dbReference type="InterPro" id="IPR024623">
    <property type="entry name" value="YtxH"/>
</dbReference>
<evidence type="ECO:0000313" key="3">
    <source>
        <dbReference type="EMBL" id="TLU99197.1"/>
    </source>
</evidence>
<accession>A0A5R9KSQ6</accession>
<proteinExistence type="predicted"/>
<comment type="caution">
    <text evidence="3">The sequence shown here is derived from an EMBL/GenBank/DDBJ whole genome shotgun (WGS) entry which is preliminary data.</text>
</comment>
<evidence type="ECO:0000256" key="1">
    <source>
        <dbReference type="SAM" id="Coils"/>
    </source>
</evidence>
<organism evidence="3 4">
    <name type="scientific">Dyadobacter luticola</name>
    <dbReference type="NCBI Taxonomy" id="1979387"/>
    <lineage>
        <taxon>Bacteria</taxon>
        <taxon>Pseudomonadati</taxon>
        <taxon>Bacteroidota</taxon>
        <taxon>Cytophagia</taxon>
        <taxon>Cytophagales</taxon>
        <taxon>Spirosomataceae</taxon>
        <taxon>Dyadobacter</taxon>
    </lineage>
</organism>
<keyword evidence="4" id="KW-1185">Reference proteome</keyword>
<gene>
    <name evidence="3" type="ORF">FEN17_21725</name>
</gene>
<dbReference type="EMBL" id="VCEJ01000005">
    <property type="protein sequence ID" value="TLU99197.1"/>
    <property type="molecule type" value="Genomic_DNA"/>
</dbReference>
<protein>
    <submittedName>
        <fullName evidence="3">YtxH domain-containing protein</fullName>
    </submittedName>
</protein>